<organism evidence="2 3">
    <name type="scientific">Streblomastix strix</name>
    <dbReference type="NCBI Taxonomy" id="222440"/>
    <lineage>
        <taxon>Eukaryota</taxon>
        <taxon>Metamonada</taxon>
        <taxon>Preaxostyla</taxon>
        <taxon>Oxymonadida</taxon>
        <taxon>Streblomastigidae</taxon>
        <taxon>Streblomastix</taxon>
    </lineage>
</organism>
<dbReference type="Proteomes" id="UP000324800">
    <property type="component" value="Unassembled WGS sequence"/>
</dbReference>
<comment type="caution">
    <text evidence="2">The sequence shown here is derived from an EMBL/GenBank/DDBJ whole genome shotgun (WGS) entry which is preliminary data.</text>
</comment>
<sequence length="57" mass="6485">MDDGDQCDLNQSPVRSGRQITELLAAVEIDRPERLNTKRQSAYLESPRLCTQPRSPE</sequence>
<reference evidence="2 3" key="1">
    <citation type="submission" date="2019-03" db="EMBL/GenBank/DDBJ databases">
        <title>Single cell metagenomics reveals metabolic interactions within the superorganism composed of flagellate Streblomastix strix and complex community of Bacteroidetes bacteria on its surface.</title>
        <authorList>
            <person name="Treitli S.C."/>
            <person name="Kolisko M."/>
            <person name="Husnik F."/>
            <person name="Keeling P."/>
            <person name="Hampl V."/>
        </authorList>
    </citation>
    <scope>NUCLEOTIDE SEQUENCE [LARGE SCALE GENOMIC DNA]</scope>
    <source>
        <strain evidence="2">ST1C</strain>
    </source>
</reference>
<feature type="region of interest" description="Disordered" evidence="1">
    <location>
        <begin position="38"/>
        <end position="57"/>
    </location>
</feature>
<dbReference type="EMBL" id="SNRW01033726">
    <property type="protein sequence ID" value="KAA6355976.1"/>
    <property type="molecule type" value="Genomic_DNA"/>
</dbReference>
<feature type="non-terminal residue" evidence="2">
    <location>
        <position position="57"/>
    </location>
</feature>
<name>A0A5J4TC17_9EUKA</name>
<gene>
    <name evidence="2" type="ORF">EZS28_048496</name>
</gene>
<proteinExistence type="predicted"/>
<dbReference type="AlphaFoldDB" id="A0A5J4TC17"/>
<evidence type="ECO:0000313" key="2">
    <source>
        <dbReference type="EMBL" id="KAA6355976.1"/>
    </source>
</evidence>
<accession>A0A5J4TC17</accession>
<evidence type="ECO:0000256" key="1">
    <source>
        <dbReference type="SAM" id="MobiDB-lite"/>
    </source>
</evidence>
<evidence type="ECO:0000313" key="3">
    <source>
        <dbReference type="Proteomes" id="UP000324800"/>
    </source>
</evidence>
<protein>
    <submittedName>
        <fullName evidence="2">Uncharacterized protein</fullName>
    </submittedName>
</protein>